<organism evidence="1 2">
    <name type="scientific">Acinetobacter nematophilus</name>
    <dbReference type="NCBI Taxonomy" id="2994642"/>
    <lineage>
        <taxon>Bacteria</taxon>
        <taxon>Pseudomonadati</taxon>
        <taxon>Pseudomonadota</taxon>
        <taxon>Gammaproteobacteria</taxon>
        <taxon>Moraxellales</taxon>
        <taxon>Moraxellaceae</taxon>
        <taxon>Acinetobacter</taxon>
    </lineage>
</organism>
<evidence type="ECO:0000313" key="2">
    <source>
        <dbReference type="Proteomes" id="UP001146019"/>
    </source>
</evidence>
<dbReference type="NCBIfam" id="TIGR01539">
    <property type="entry name" value="portal_lambda"/>
    <property type="match status" value="1"/>
</dbReference>
<comment type="caution">
    <text evidence="1">The sequence shown here is derived from an EMBL/GenBank/DDBJ whole genome shotgun (WGS) entry which is preliminary data.</text>
</comment>
<dbReference type="EMBL" id="JAPKMY010000001">
    <property type="protein sequence ID" value="MCX5466255.1"/>
    <property type="molecule type" value="Genomic_DNA"/>
</dbReference>
<name>A0A9X3IFZ2_9GAMM</name>
<dbReference type="InterPro" id="IPR006429">
    <property type="entry name" value="Phage_lambda_portal"/>
</dbReference>
<keyword evidence="2" id="KW-1185">Reference proteome</keyword>
<dbReference type="Proteomes" id="UP001146019">
    <property type="component" value="Unassembled WGS sequence"/>
</dbReference>
<proteinExistence type="predicted"/>
<dbReference type="GO" id="GO:0005198">
    <property type="term" value="F:structural molecule activity"/>
    <property type="evidence" value="ECO:0007669"/>
    <property type="project" value="InterPro"/>
</dbReference>
<dbReference type="Pfam" id="PF05136">
    <property type="entry name" value="Phage_portal_2"/>
    <property type="match status" value="1"/>
</dbReference>
<protein>
    <submittedName>
        <fullName evidence="1">Phage portal protein</fullName>
    </submittedName>
</protein>
<dbReference type="AlphaFoldDB" id="A0A9X3IFZ2"/>
<accession>A0A9X3IFZ2</accession>
<gene>
    <name evidence="1" type="ORF">OSH00_00640</name>
</gene>
<evidence type="ECO:0000313" key="1">
    <source>
        <dbReference type="EMBL" id="MCX5466255.1"/>
    </source>
</evidence>
<dbReference type="RefSeq" id="WP_266128809.1">
    <property type="nucleotide sequence ID" value="NZ_JAPKMY010000001.1"/>
</dbReference>
<dbReference type="GO" id="GO:0019068">
    <property type="term" value="P:virion assembly"/>
    <property type="evidence" value="ECO:0007669"/>
    <property type="project" value="InterPro"/>
</dbReference>
<reference evidence="1" key="1">
    <citation type="submission" date="2022-11" db="EMBL/GenBank/DDBJ databases">
        <title>Biodiversity and phylogenetic relationships of bacteria.</title>
        <authorList>
            <person name="Machado R.A.R."/>
            <person name="Bhat A."/>
            <person name="Loulou A."/>
            <person name="Kallel S."/>
        </authorList>
    </citation>
    <scope>NUCLEOTIDE SEQUENCE</scope>
    <source>
        <strain evidence="1">A-IN1</strain>
    </source>
</reference>
<sequence length="524" mass="58935">MFGLKRTIPETPDISALPEVKINNDSIKTRAGRVFQTASRMFKAGVTDRLTSKWSSSPLPADLIIERYQKIIVARSREQCANNDYGKQFLRLTHQNIVGPQGVTLQAQIKNSAGKLDNKVNDSIEQAWEQWGKKSICDIQGKKSWRSLQRACVISAAKDGEFFIRIIRGQEAGQYGFALQILDAQRCPVHYSDKLSNGNFIRQGIEFNKFGRPIAYYFDASTEQNAQYKYGSANYIKVMAEDVIHGFLDDIVGQKRGLPWTATSLFRMKQLAEFEDSAIVNARVSANKMGFIQWRDGHGPDFDADEGDEIQVESQAGEVPVLPEGAEFKEWSPNYPTGEFLPFHKAMLRSMAAGMGVLYNNLASDLEGVNFSSIRQGTLDEREHWKELQQWLIESLVEPVYNAWLEYSLLKGVIKKGNIPLKALDLERYKSVSWQPRRWAWIDPSSDVAAAEKSKNNMLTSPGALIREQGKDPQTVWAEIARDTRAMIDLLVDQGITKEVAEEMVLTSMGKKQVGAVGRPKEGV</sequence>